<evidence type="ECO:0000256" key="13">
    <source>
        <dbReference type="SAM" id="Phobius"/>
    </source>
</evidence>
<feature type="transmembrane region" description="Helical" evidence="13">
    <location>
        <begin position="239"/>
        <end position="257"/>
    </location>
</feature>
<evidence type="ECO:0000256" key="12">
    <source>
        <dbReference type="SAM" id="Coils"/>
    </source>
</evidence>
<dbReference type="InterPro" id="IPR005467">
    <property type="entry name" value="His_kinase_dom"/>
</dbReference>
<feature type="transmembrane region" description="Helical" evidence="13">
    <location>
        <begin position="194"/>
        <end position="212"/>
    </location>
</feature>
<dbReference type="PRINTS" id="PR00344">
    <property type="entry name" value="BCTRLSENSOR"/>
</dbReference>
<dbReference type="CDD" id="cd00156">
    <property type="entry name" value="REC"/>
    <property type="match status" value="1"/>
</dbReference>
<feature type="transmembrane region" description="Helical" evidence="13">
    <location>
        <begin position="474"/>
        <end position="493"/>
    </location>
</feature>
<keyword evidence="5 11" id="KW-0597">Phosphoprotein</keyword>
<dbReference type="EC" id="2.7.13.3" evidence="4"/>
<dbReference type="OrthoDB" id="9764438at2"/>
<dbReference type="PANTHER" id="PTHR43047">
    <property type="entry name" value="TWO-COMPONENT HISTIDINE PROTEIN KINASE"/>
    <property type="match status" value="1"/>
</dbReference>
<dbReference type="InterPro" id="IPR038377">
    <property type="entry name" value="Na/Glc_symporter_sf"/>
</dbReference>
<dbReference type="SUPFAM" id="SSF52172">
    <property type="entry name" value="CheY-like"/>
    <property type="match status" value="1"/>
</dbReference>
<dbReference type="InterPro" id="IPR001734">
    <property type="entry name" value="Na/solute_symporter"/>
</dbReference>
<dbReference type="InterPro" id="IPR003594">
    <property type="entry name" value="HATPase_dom"/>
</dbReference>
<dbReference type="EMBL" id="PIPM01000007">
    <property type="protein sequence ID" value="RUO32678.1"/>
    <property type="molecule type" value="Genomic_DNA"/>
</dbReference>
<comment type="catalytic activity">
    <reaction evidence="1">
        <text>ATP + protein L-histidine = ADP + protein N-phospho-L-histidine.</text>
        <dbReference type="EC" id="2.7.13.3"/>
    </reaction>
</comment>
<keyword evidence="7 13" id="KW-0812">Transmembrane</keyword>
<feature type="modified residue" description="4-aspartylphosphate" evidence="11">
    <location>
        <position position="1068"/>
    </location>
</feature>
<keyword evidence="10 13" id="KW-0472">Membrane</keyword>
<feature type="transmembrane region" description="Helical" evidence="13">
    <location>
        <begin position="326"/>
        <end position="349"/>
    </location>
</feature>
<dbReference type="Gene3D" id="3.40.50.2300">
    <property type="match status" value="1"/>
</dbReference>
<dbReference type="GO" id="GO:0022857">
    <property type="term" value="F:transmembrane transporter activity"/>
    <property type="evidence" value="ECO:0007669"/>
    <property type="project" value="InterPro"/>
</dbReference>
<reference evidence="16 17" key="1">
    <citation type="journal article" date="2011" name="Front. Microbiol.">
        <title>Genomic signatures of strain selection and enhancement in Bacillus atrophaeus var. globigii, a historical biowarfare simulant.</title>
        <authorList>
            <person name="Gibbons H.S."/>
            <person name="Broomall S.M."/>
            <person name="McNew L.A."/>
            <person name="Daligault H."/>
            <person name="Chapman C."/>
            <person name="Bruce D."/>
            <person name="Karavis M."/>
            <person name="Krepps M."/>
            <person name="McGregor P.A."/>
            <person name="Hong C."/>
            <person name="Park K.H."/>
            <person name="Akmal A."/>
            <person name="Feldman A."/>
            <person name="Lin J.S."/>
            <person name="Chang W.E."/>
            <person name="Higgs B.W."/>
            <person name="Demirev P."/>
            <person name="Lindquist J."/>
            <person name="Liem A."/>
            <person name="Fochler E."/>
            <person name="Read T.D."/>
            <person name="Tapia R."/>
            <person name="Johnson S."/>
            <person name="Bishop-Lilly K.A."/>
            <person name="Detter C."/>
            <person name="Han C."/>
            <person name="Sozhamannan S."/>
            <person name="Rosenzweig C.N."/>
            <person name="Skowronski E.W."/>
        </authorList>
    </citation>
    <scope>NUCLEOTIDE SEQUENCE [LARGE SCALE GENOMIC DNA]</scope>
    <source>
        <strain evidence="16 17">GYP-17</strain>
    </source>
</reference>
<dbReference type="SUPFAM" id="SSF55874">
    <property type="entry name" value="ATPase domain of HSP90 chaperone/DNA topoisomerase II/histidine kinase"/>
    <property type="match status" value="1"/>
</dbReference>
<dbReference type="SUPFAM" id="SSF55785">
    <property type="entry name" value="PYP-like sensor domain (PAS domain)"/>
    <property type="match status" value="1"/>
</dbReference>
<evidence type="ECO:0000256" key="10">
    <source>
        <dbReference type="ARBA" id="ARBA00023136"/>
    </source>
</evidence>
<proteinExistence type="inferred from homology"/>
<dbReference type="InterPro" id="IPR004358">
    <property type="entry name" value="Sig_transdc_His_kin-like_C"/>
</dbReference>
<dbReference type="PROSITE" id="PS50110">
    <property type="entry name" value="RESPONSE_REGULATORY"/>
    <property type="match status" value="1"/>
</dbReference>
<sequence>MLPVSLVLFTAFAYLALLFTIASRGERSKVSGPRPWRYSLALGVHCTTWAFYGTVTQAAHYGWWFAPTYVGGILVFLFAHQVMMKLLMVVKQQNLTSIADLIGSRYGKSHLLAGGVALISLVALVPYISLQLRAVTASFSAITGIDSTRIPWFTDVAAGVAVAMIGFSILFGARRLSLSEKHPGLMDAVAFESVVKLLAFMCVGWFCVYQLFDGFNDLVMQAAVNPVTQDMLQAPPGGLYIYLTHMVLGALAMFLLPRQFQVNFIENTHPDELRTARWAFPLYLFAINLFILPIALAGGILVPEYATTDMFLLALPVFAERPDISLIAFIGGLSAATSMVIVSTLALSIMMSNDVLTPLWLRIRQSQNKLVKLTPSFVLAIRRGVMVVIILLAYLYHEATQAGVTLVSNGLIAMALLAQLGPAMLAGLFWQRASRLAASVSITCGTIIWGYLLLLPSLSTTTQLTDLSISHGVVWSLGVNLALYVLISLVRPAKGVDYMDAQRFVYPEREMAEAEGAQQITWGRLRTLLARFMDDKDTRQLDQRLGLTLAAAPRDGLVPPLLFQRIERELAGAIGSAASRLVLRGLAAHEKVTAATMEDWATEASRLYRFNRELLQASVENIPQGISVIDKELRLVAWNSRYLEIFAYPDGFIRAGMQVQEILRYNAERGLFGQPDADIQAEITKRLHYLQQGSSYRYQRRQPNGQIIELQGSPMPEGGFVTTYTDITELVRAQEELHLINQELEQRVQERTHALSQANSQLEHAKHVAEQAHISKSKFFAAAGHDLMQPFNAASLFCEMLEQRLTRMGQEDDTKLARQIQQSLQSAEELLTMLLEMTKLESGNLKPELRPVSLPEVLQPLAESFQYLAEDKQLTLAVRLPAVTVYTDKRLLSRIVQNLLSNALRYTDKGKILCGVRRRGPHHLDLQVWDTGRGIPEDQQSVIFEEFHQVERHADNPGLGLGLAIVDRMCRLLDIPIQIHSKVGHGTCFSIRLPVYSWQDTRIKRSRPQMERQDTWFTGQRILLLDNDEPLRQALASLFMEWGAEVDACHTIDEALLVSDQPDLLVVDYHLDDHAVGTDGIVQIRAHWGHAIPALLSTADPDESIREQVIELSAAFLPKPLKQAALRRTLKKLLGM</sequence>
<feature type="coiled-coil region" evidence="12">
    <location>
        <begin position="730"/>
        <end position="761"/>
    </location>
</feature>
<comment type="similarity">
    <text evidence="3">Belongs to the sodium:solute symporter (SSF) (TC 2.A.21) family.</text>
</comment>
<comment type="subcellular location">
    <subcellularLocation>
        <location evidence="2">Membrane</location>
        <topology evidence="2">Multi-pass membrane protein</topology>
    </subcellularLocation>
</comment>
<feature type="transmembrane region" description="Helical" evidence="13">
    <location>
        <begin position="35"/>
        <end position="55"/>
    </location>
</feature>
<feature type="transmembrane region" description="Helical" evidence="13">
    <location>
        <begin position="436"/>
        <end position="454"/>
    </location>
</feature>
<feature type="transmembrane region" description="Helical" evidence="13">
    <location>
        <begin position="111"/>
        <end position="130"/>
    </location>
</feature>
<dbReference type="Gene3D" id="1.10.287.130">
    <property type="match status" value="1"/>
</dbReference>
<feature type="domain" description="Histidine kinase" evidence="14">
    <location>
        <begin position="782"/>
        <end position="997"/>
    </location>
</feature>
<evidence type="ECO:0000256" key="7">
    <source>
        <dbReference type="ARBA" id="ARBA00022692"/>
    </source>
</evidence>
<feature type="transmembrane region" description="Helical" evidence="13">
    <location>
        <begin position="150"/>
        <end position="173"/>
    </location>
</feature>
<dbReference type="InterPro" id="IPR011006">
    <property type="entry name" value="CheY-like_superfamily"/>
</dbReference>
<comment type="caution">
    <text evidence="16">The sequence shown here is derived from an EMBL/GenBank/DDBJ whole genome shotgun (WGS) entry which is preliminary data.</text>
</comment>
<name>A0A432WFW9_9GAMM</name>
<keyword evidence="8" id="KW-0418">Kinase</keyword>
<gene>
    <name evidence="16" type="ORF">CWE11_07830</name>
</gene>
<dbReference type="Gene3D" id="3.30.450.20">
    <property type="entry name" value="PAS domain"/>
    <property type="match status" value="1"/>
</dbReference>
<dbReference type="SMART" id="SM00387">
    <property type="entry name" value="HATPase_c"/>
    <property type="match status" value="1"/>
</dbReference>
<evidence type="ECO:0000256" key="4">
    <source>
        <dbReference type="ARBA" id="ARBA00012438"/>
    </source>
</evidence>
<evidence type="ECO:0000256" key="9">
    <source>
        <dbReference type="ARBA" id="ARBA00022989"/>
    </source>
</evidence>
<dbReference type="CDD" id="cd00082">
    <property type="entry name" value="HisKA"/>
    <property type="match status" value="1"/>
</dbReference>
<dbReference type="GO" id="GO:0005886">
    <property type="term" value="C:plasma membrane"/>
    <property type="evidence" value="ECO:0007669"/>
    <property type="project" value="TreeGrafter"/>
</dbReference>
<dbReference type="PROSITE" id="PS50109">
    <property type="entry name" value="HIS_KIN"/>
    <property type="match status" value="1"/>
</dbReference>
<dbReference type="Pfam" id="PF12860">
    <property type="entry name" value="PAS_7"/>
    <property type="match status" value="1"/>
</dbReference>
<evidence type="ECO:0000313" key="16">
    <source>
        <dbReference type="EMBL" id="RUO32678.1"/>
    </source>
</evidence>
<dbReference type="InterPro" id="IPR035965">
    <property type="entry name" value="PAS-like_dom_sf"/>
</dbReference>
<organism evidence="16 17">
    <name type="scientific">Aliidiomarina sanyensis</name>
    <dbReference type="NCBI Taxonomy" id="1249555"/>
    <lineage>
        <taxon>Bacteria</taxon>
        <taxon>Pseudomonadati</taxon>
        <taxon>Pseudomonadota</taxon>
        <taxon>Gammaproteobacteria</taxon>
        <taxon>Alteromonadales</taxon>
        <taxon>Idiomarinaceae</taxon>
        <taxon>Aliidiomarina</taxon>
    </lineage>
</organism>
<dbReference type="InterPro" id="IPR001789">
    <property type="entry name" value="Sig_transdc_resp-reg_receiver"/>
</dbReference>
<evidence type="ECO:0000256" key="6">
    <source>
        <dbReference type="ARBA" id="ARBA00022679"/>
    </source>
</evidence>
<feature type="transmembrane region" description="Helical" evidence="13">
    <location>
        <begin position="402"/>
        <end position="429"/>
    </location>
</feature>
<dbReference type="GO" id="GO:0009927">
    <property type="term" value="F:histidine phosphotransfer kinase activity"/>
    <property type="evidence" value="ECO:0007669"/>
    <property type="project" value="TreeGrafter"/>
</dbReference>
<dbReference type="Gene3D" id="1.20.1730.10">
    <property type="entry name" value="Sodium/glucose cotransporter"/>
    <property type="match status" value="1"/>
</dbReference>
<dbReference type="FunFam" id="3.30.565.10:FF:000049">
    <property type="entry name" value="Two-component sensor histidine kinase"/>
    <property type="match status" value="1"/>
</dbReference>
<keyword evidence="9 13" id="KW-1133">Transmembrane helix</keyword>
<evidence type="ECO:0000259" key="14">
    <source>
        <dbReference type="PROSITE" id="PS50109"/>
    </source>
</evidence>
<dbReference type="SUPFAM" id="SSF47384">
    <property type="entry name" value="Homodimeric domain of signal transducing histidine kinase"/>
    <property type="match status" value="1"/>
</dbReference>
<keyword evidence="12" id="KW-0175">Coiled coil</keyword>
<dbReference type="InterPro" id="IPR003661">
    <property type="entry name" value="HisK_dim/P_dom"/>
</dbReference>
<dbReference type="PANTHER" id="PTHR43047:SF9">
    <property type="entry name" value="HISTIDINE KINASE"/>
    <property type="match status" value="1"/>
</dbReference>
<dbReference type="Proteomes" id="UP000288405">
    <property type="component" value="Unassembled WGS sequence"/>
</dbReference>
<feature type="transmembrane region" description="Helical" evidence="13">
    <location>
        <begin position="6"/>
        <end position="23"/>
    </location>
</feature>
<dbReference type="SMART" id="SM00388">
    <property type="entry name" value="HisKA"/>
    <property type="match status" value="1"/>
</dbReference>
<evidence type="ECO:0000259" key="15">
    <source>
        <dbReference type="PROSITE" id="PS50110"/>
    </source>
</evidence>
<evidence type="ECO:0000256" key="3">
    <source>
        <dbReference type="ARBA" id="ARBA00006434"/>
    </source>
</evidence>
<evidence type="ECO:0000313" key="17">
    <source>
        <dbReference type="Proteomes" id="UP000288405"/>
    </source>
</evidence>
<dbReference type="PROSITE" id="PS50283">
    <property type="entry name" value="NA_SOLUT_SYMP_3"/>
    <property type="match status" value="1"/>
</dbReference>
<feature type="transmembrane region" description="Helical" evidence="13">
    <location>
        <begin position="370"/>
        <end position="396"/>
    </location>
</feature>
<evidence type="ECO:0000256" key="8">
    <source>
        <dbReference type="ARBA" id="ARBA00022777"/>
    </source>
</evidence>
<feature type="domain" description="Response regulatory" evidence="15">
    <location>
        <begin position="1021"/>
        <end position="1134"/>
    </location>
</feature>
<evidence type="ECO:0000256" key="5">
    <source>
        <dbReference type="ARBA" id="ARBA00022553"/>
    </source>
</evidence>
<feature type="transmembrane region" description="Helical" evidence="13">
    <location>
        <begin position="61"/>
        <end position="79"/>
    </location>
</feature>
<dbReference type="InterPro" id="IPR036097">
    <property type="entry name" value="HisK_dim/P_sf"/>
</dbReference>
<dbReference type="AlphaFoldDB" id="A0A432WFW9"/>
<feature type="transmembrane region" description="Helical" evidence="13">
    <location>
        <begin position="278"/>
        <end position="306"/>
    </location>
</feature>
<accession>A0A432WFW9</accession>
<dbReference type="Pfam" id="PF02518">
    <property type="entry name" value="HATPase_c"/>
    <property type="match status" value="1"/>
</dbReference>
<evidence type="ECO:0000256" key="1">
    <source>
        <dbReference type="ARBA" id="ARBA00000085"/>
    </source>
</evidence>
<dbReference type="RefSeq" id="WP_126777061.1">
    <property type="nucleotide sequence ID" value="NZ_PIPM01000007.1"/>
</dbReference>
<protein>
    <recommendedName>
        <fullName evidence="4">histidine kinase</fullName>
        <ecNumber evidence="4">2.7.13.3</ecNumber>
    </recommendedName>
</protein>
<dbReference type="Gene3D" id="3.30.565.10">
    <property type="entry name" value="Histidine kinase-like ATPase, C-terminal domain"/>
    <property type="match status" value="1"/>
</dbReference>
<dbReference type="Pfam" id="PF00512">
    <property type="entry name" value="HisKA"/>
    <property type="match status" value="1"/>
</dbReference>
<keyword evidence="6" id="KW-0808">Transferase</keyword>
<dbReference type="CDD" id="cd10322">
    <property type="entry name" value="SLC5sbd"/>
    <property type="match status" value="1"/>
</dbReference>
<evidence type="ECO:0000256" key="11">
    <source>
        <dbReference type="PROSITE-ProRule" id="PRU00169"/>
    </source>
</evidence>
<evidence type="ECO:0000256" key="2">
    <source>
        <dbReference type="ARBA" id="ARBA00004141"/>
    </source>
</evidence>
<dbReference type="GO" id="GO:0000155">
    <property type="term" value="F:phosphorelay sensor kinase activity"/>
    <property type="evidence" value="ECO:0007669"/>
    <property type="project" value="InterPro"/>
</dbReference>
<dbReference type="SMART" id="SM00448">
    <property type="entry name" value="REC"/>
    <property type="match status" value="1"/>
</dbReference>
<dbReference type="Pfam" id="PF00072">
    <property type="entry name" value="Response_reg"/>
    <property type="match status" value="1"/>
</dbReference>
<dbReference type="InterPro" id="IPR036890">
    <property type="entry name" value="HATPase_C_sf"/>
</dbReference>
<keyword evidence="17" id="KW-1185">Reference proteome</keyword>